<evidence type="ECO:0000259" key="8">
    <source>
        <dbReference type="PROSITE" id="PS50076"/>
    </source>
</evidence>
<dbReference type="PROSITE" id="PS50076">
    <property type="entry name" value="DNAJ_2"/>
    <property type="match status" value="1"/>
</dbReference>
<evidence type="ECO:0000256" key="3">
    <source>
        <dbReference type="ARBA" id="ARBA00020945"/>
    </source>
</evidence>
<evidence type="ECO:0000256" key="5">
    <source>
        <dbReference type="ARBA" id="ARBA00022989"/>
    </source>
</evidence>
<evidence type="ECO:0000256" key="2">
    <source>
        <dbReference type="ARBA" id="ARBA00004141"/>
    </source>
</evidence>
<keyword evidence="4 7" id="KW-0812">Transmembrane</keyword>
<protein>
    <recommendedName>
        <fullName evidence="3">DnaJ homolog subfamily C member 22</fullName>
    </recommendedName>
</protein>
<keyword evidence="6 7" id="KW-0472">Membrane</keyword>
<evidence type="ECO:0000256" key="7">
    <source>
        <dbReference type="SAM" id="Phobius"/>
    </source>
</evidence>
<reference evidence="9 10" key="1">
    <citation type="submission" date="2022-01" db="EMBL/GenBank/DDBJ databases">
        <title>A chromosomal length assembly of Cordylochernes scorpioides.</title>
        <authorList>
            <person name="Zeh D."/>
            <person name="Zeh J."/>
        </authorList>
    </citation>
    <scope>NUCLEOTIDE SEQUENCE [LARGE SCALE GENOMIC DNA]</scope>
    <source>
        <strain evidence="9">IN4F17</strain>
        <tissue evidence="9">Whole Body</tissue>
    </source>
</reference>
<evidence type="ECO:0000256" key="6">
    <source>
        <dbReference type="ARBA" id="ARBA00023136"/>
    </source>
</evidence>
<feature type="transmembrane region" description="Helical" evidence="7">
    <location>
        <begin position="276"/>
        <end position="300"/>
    </location>
</feature>
<dbReference type="EMBL" id="CP092873">
    <property type="protein sequence ID" value="UYV74210.1"/>
    <property type="molecule type" value="Genomic_DNA"/>
</dbReference>
<dbReference type="SUPFAM" id="SSF46565">
    <property type="entry name" value="Chaperone J-domain"/>
    <property type="match status" value="1"/>
</dbReference>
<name>A0ABY6L357_9ARAC</name>
<dbReference type="PRINTS" id="PR00625">
    <property type="entry name" value="JDOMAIN"/>
</dbReference>
<comment type="function">
    <text evidence="1">May function as a co-chaperone.</text>
</comment>
<dbReference type="SMART" id="SM00271">
    <property type="entry name" value="DnaJ"/>
    <property type="match status" value="1"/>
</dbReference>
<keyword evidence="5 7" id="KW-1133">Transmembrane helix</keyword>
<dbReference type="Pfam" id="PF05154">
    <property type="entry name" value="TM2"/>
    <property type="match status" value="1"/>
</dbReference>
<feature type="transmembrane region" description="Helical" evidence="7">
    <location>
        <begin position="31"/>
        <end position="51"/>
    </location>
</feature>
<dbReference type="CDD" id="cd06257">
    <property type="entry name" value="DnaJ"/>
    <property type="match status" value="1"/>
</dbReference>
<dbReference type="PANTHER" id="PTHR44733">
    <property type="entry name" value="DNAJ HOMOLOG SUBFAMILY C MEMBER 22"/>
    <property type="match status" value="1"/>
</dbReference>
<dbReference type="InterPro" id="IPR001623">
    <property type="entry name" value="DnaJ_domain"/>
</dbReference>
<feature type="transmembrane region" description="Helical" evidence="7">
    <location>
        <begin position="225"/>
        <end position="242"/>
    </location>
</feature>
<comment type="subcellular location">
    <subcellularLocation>
        <location evidence="2">Membrane</location>
        <topology evidence="2">Multi-pass membrane protein</topology>
    </subcellularLocation>
</comment>
<gene>
    <name evidence="9" type="ORF">LAZ67_11002452</name>
</gene>
<dbReference type="Proteomes" id="UP001235939">
    <property type="component" value="Chromosome 11"/>
</dbReference>
<keyword evidence="10" id="KW-1185">Reference proteome</keyword>
<evidence type="ECO:0000256" key="4">
    <source>
        <dbReference type="ARBA" id="ARBA00022692"/>
    </source>
</evidence>
<feature type="transmembrane region" description="Helical" evidence="7">
    <location>
        <begin position="113"/>
        <end position="133"/>
    </location>
</feature>
<feature type="transmembrane region" description="Helical" evidence="7">
    <location>
        <begin position="7"/>
        <end position="25"/>
    </location>
</feature>
<dbReference type="InterPro" id="IPR036869">
    <property type="entry name" value="J_dom_sf"/>
</dbReference>
<accession>A0ABY6L357</accession>
<sequence length="437" mass="50661">MAKSLFLTYLFWLIGGIFGLHHFYLQRDRHAFIWWISVGGYFGLGWIRDLWRIPKYVKDANEDVDYIEELTEKMRKQSTPVSSSARLFGQVMIADALGYLIQGAFPTEYLTQYQITLLSAFLVPLAAAIELYASEQSRQCRDNPETICSFSTQLIWWELKHPLLPTYDSNTCLFWTHVRVCSKGLCLLTCCLDIKDSIISTTALSTNNGVSTGVHLVGNVGRHQGSLLIALLGAYLTIPLYFFIPNSVVWTSLASSTLFNKYGKKWRRTPKRKHSLVWRITILSLCGLLYISLWGSWFYFSCSMTDRNQEDIKCRDAARHFFKSPIWMEFKTVMRDLYIYARYHGWRDLWQQLLQSFDPKGEANAFKVLDLGPNASQGEITTRYRQLSRQWHPDRFSDPQAKYDAQETFISIQQAYAILSDTKSQRLSLNQKDRENP</sequence>
<dbReference type="InterPro" id="IPR007829">
    <property type="entry name" value="TM2"/>
</dbReference>
<proteinExistence type="predicted"/>
<evidence type="ECO:0000313" key="10">
    <source>
        <dbReference type="Proteomes" id="UP001235939"/>
    </source>
</evidence>
<dbReference type="Gene3D" id="1.10.287.110">
    <property type="entry name" value="DnaJ domain"/>
    <property type="match status" value="1"/>
</dbReference>
<dbReference type="PANTHER" id="PTHR44733:SF1">
    <property type="entry name" value="DNAJ HOMOLOG SUBFAMILY C MEMBER 22"/>
    <property type="match status" value="1"/>
</dbReference>
<evidence type="ECO:0000256" key="1">
    <source>
        <dbReference type="ARBA" id="ARBA00002080"/>
    </source>
</evidence>
<organism evidence="9 10">
    <name type="scientific">Cordylochernes scorpioides</name>
    <dbReference type="NCBI Taxonomy" id="51811"/>
    <lineage>
        <taxon>Eukaryota</taxon>
        <taxon>Metazoa</taxon>
        <taxon>Ecdysozoa</taxon>
        <taxon>Arthropoda</taxon>
        <taxon>Chelicerata</taxon>
        <taxon>Arachnida</taxon>
        <taxon>Pseudoscorpiones</taxon>
        <taxon>Cheliferoidea</taxon>
        <taxon>Chernetidae</taxon>
        <taxon>Cordylochernes</taxon>
    </lineage>
</organism>
<evidence type="ECO:0000313" key="9">
    <source>
        <dbReference type="EMBL" id="UYV74210.1"/>
    </source>
</evidence>
<feature type="domain" description="J" evidence="8">
    <location>
        <begin position="364"/>
        <end position="433"/>
    </location>
</feature>
<dbReference type="Pfam" id="PF00226">
    <property type="entry name" value="DnaJ"/>
    <property type="match status" value="1"/>
</dbReference>